<dbReference type="GO" id="GO:0004386">
    <property type="term" value="F:helicase activity"/>
    <property type="evidence" value="ECO:0007669"/>
    <property type="project" value="UniProtKB-KW"/>
</dbReference>
<feature type="domain" description="DNA2/NAM7 helicase-like C-terminal" evidence="4">
    <location>
        <begin position="1957"/>
        <end position="2156"/>
    </location>
</feature>
<feature type="compositionally biased region" description="Polar residues" evidence="1">
    <location>
        <begin position="1404"/>
        <end position="1428"/>
    </location>
</feature>
<dbReference type="RefSeq" id="XP_026543098.1">
    <property type="nucleotide sequence ID" value="XM_026687313.1"/>
</dbReference>
<keyword evidence="6" id="KW-0347">Helicase</keyword>
<dbReference type="InterPro" id="IPR024481">
    <property type="entry name" value="Helicase_Sen1_N"/>
</dbReference>
<dbReference type="Pfam" id="PF13086">
    <property type="entry name" value="AAA_11"/>
    <property type="match status" value="1"/>
</dbReference>
<sequence>MEEMNYFYQVVGKHPGIYLLMVHPNETIRQWAILTARNLGKVDRDDYYDIQEVLICLFKVIELGLFENPDIYSSLGVEKTRLVLLPPHLYDTGNYKNYWLGLCMLLSVLEEQAMDSLMLGPDKQNFMQSIMNIMKKQTDGEINDPFWPVLQCFMVILDKLGSKVWGQLADPVRAFQAIISNASYKKEIESIRQKCSSTKSEPPSDYEDVITCSQIVYNYNPERLQQDSRLRTTACLDYCPNFYEEMQTLTDMFQYDMGRDMRLHYSTFLWFIPFFHSLMDLKELGVAYSIVVIQHLCSEVKEVLHHADQPCDKVSQFFIWILVAVVELSLKKKCFNPLWASSQNWVEVVVVCAGLPSMAFPGGAERDMARNGPRRLTKVPSWEPDSIQSVCMNLIRVLLKEGYQMGRKASLFLDELNLLRRSHEDWNLSPQQAQELQTCLIDIIGSLWAKSSSASSHGEHPTSLIRGPEGKSPGYLPQEESLCEKKYSLDEEAKGSICGEQSHQKNSELHLTDIKQEAKQGLMHEDHILHSTSTGGPNQNNGSFHSILVNQNSSLNQSSFDKDVQKKEPSGKEEKLETANADFHQKPSSSVVEENQIPKTITEKIESNKADLNLKLKQFVESRKWLLRPESEKQQSCKEEKQDHQEGTSRSTSRDGSSTSSWLPCKPSQSSENGFQAEILSIKKEPRDSLAEFKRTWKSGEDSEESSTGDDLNVPLTEVREELVRKKSVVQATEPEVDREDRLYLADRQESNLNPIQRKVQGACTSLSESKGPTLSPGTGGPSSQVIIISDTSSDEEENKVNLSRRSQEEKVSSGSLQKDHEANKQEVITASNSPLMYGECESQCFEFETEDEIYSFWQDSQLDKTAEADVLPGKAAGRSDLALARCLSEQDDDTDCLGDDVIEKAAQELEQQVEVGKAKPKLPVQANEENVSEGSTTVCSKYFTATHDDGRESPRQSSASASPKPLLPSASGGSLTPSLEPAPGPRKSLAKSKCLNTAPPRPEERRPVTEKESAHETLPGSPRPFVVPPKKVHHFPEPTSTVEKLGLKKKPRKAAELSQRSHDVLAQLRSHGKTAGQLPQKNQKRRKAKLIEPRRMLIQNKALLASQERQFFRQSRSEKKKKGEEVPRAKKPLPKATVESTAKKVVDNPKGKPSQCKSSSNQLKKSLPQHSREDDGSHSASLEREGLPSSRQETLNPDSAVPGCSTSAPGSVCSSSGVSGANSGSSFDWCNKNTSENASGLKEDLDLGKNEEDLFLTQRDPVDMELCSLMESSSSSEDGDVLPTLQDQLQAVEKGRHPGCPKTAEGAQVHPLPNPPDHVFAKPCMFAKLSTKKTFTSVAASRIASLSKDIETSSVQAKTKSSLVHFAALKADGMRPKLTLANLLGPRNGNNLSTQPYSVQNSHLVSTRSDTGQETRPSFAQVNSSHNQPRDHSIFTKEILKWSYDMFANFRELGPPNHLLQAVVNSVPVKFQNYDDYFKTFFPLMMLNAFEEVTCEWLDNQKLKNPKPFHLTLLNFNMDLNKADFTAKISQHEIENQQYPKEDDVVFLIVSDKQFYYDEQDRESHVVRHVGFVTRFSQPSSHNTKKKEQQVTCHLSIQTQGNLARVEKNVKCMVVSSLATTHRRFQALLMLNRSPLAMPILSPSVPYFSPRDLNTESEKSLPYMKDFNEGQKQAIESAYAMITQHPSSPKVCLIHGPPGTGKSKVIVGLLHRILDERSGKENSIQRLNAKIKTNRILVCAPSNAAIDNLMKKIILEFKKFREKNALGNCGDINLVRLGQLKSINSEVRKFSLDDQIDRKINKAMLGKDQDLQKKKEDLDRRLDALSRLRAVDRSVKGEKKQQLEDEICQLSKERERLGSQLKEARGRSQELKSSIILESHIICCTLSTSGGLLLKSAFRRLGGDPVSCVIVDEAGQTCEVETLIPLIHGCKKLVLVGDPKQLPPTIKSLRAQDYRYDQSLIGRLCKHLKEQDQENISGKFPVLQLTVQYRMHPEICHFPSRYIYEGLLTTDGKIEEDRFSLAWPFQPYVLFDVSDSREERENDSYCNPQEVMLLAELMKVIKGRKKDISSRQIGIITPYNAQKRRIQKQLDREFGENSVGEVDTVDGFQGREKDCIIVTCVRANSPQGSIGFLKSLQRLNVTITRAKYSLFILGKLKTLMENGDWNEMIQDAQRRGNIVRTSEKTYKTCATKILKSRLLSRAGVAANLQRGAHEVPAAPGRAKPQALLPSPAPLQRPPIPLPTLAGKRTPQETLNHWPPPVAQVKPIQDRPQDPRLLRHAKTALKAPNHQEGRAPALGPSSAPKSGPCALQSRSNSAGTRGETPSRVTPVPVPPLPSSAPPSTKAFDQRRYLLNWKNHPSYPGQILEAPQEKDDPVEPKRRRTTF</sequence>
<dbReference type="FunFam" id="3.40.50.300:FF:000810">
    <property type="entry name" value="probable helicase senataxin"/>
    <property type="match status" value="1"/>
</dbReference>
<keyword evidence="6" id="KW-0547">Nucleotide-binding</keyword>
<feature type="region of interest" description="Disordered" evidence="1">
    <location>
        <begin position="1404"/>
        <end position="1430"/>
    </location>
</feature>
<feature type="compositionally biased region" description="Basic and acidic residues" evidence="1">
    <location>
        <begin position="806"/>
        <end position="825"/>
    </location>
</feature>
<feature type="region of interest" description="Disordered" evidence="1">
    <location>
        <begin position="914"/>
        <end position="1222"/>
    </location>
</feature>
<feature type="region of interest" description="Disordered" evidence="1">
    <location>
        <begin position="2216"/>
        <end position="2272"/>
    </location>
</feature>
<organism evidence="5 6">
    <name type="scientific">Notechis scutatus</name>
    <name type="common">mainland tiger snake</name>
    <dbReference type="NCBI Taxonomy" id="8663"/>
    <lineage>
        <taxon>Eukaryota</taxon>
        <taxon>Metazoa</taxon>
        <taxon>Chordata</taxon>
        <taxon>Craniata</taxon>
        <taxon>Vertebrata</taxon>
        <taxon>Euteleostomi</taxon>
        <taxon>Lepidosauria</taxon>
        <taxon>Squamata</taxon>
        <taxon>Bifurcata</taxon>
        <taxon>Unidentata</taxon>
        <taxon>Episquamata</taxon>
        <taxon>Toxicofera</taxon>
        <taxon>Serpentes</taxon>
        <taxon>Colubroidea</taxon>
        <taxon>Elapidae</taxon>
        <taxon>Hydrophiinae</taxon>
        <taxon>Notechis</taxon>
    </lineage>
</organism>
<dbReference type="SUPFAM" id="SSF52540">
    <property type="entry name" value="P-loop containing nucleoside triphosphate hydrolases"/>
    <property type="match status" value="1"/>
</dbReference>
<dbReference type="Pfam" id="PF12726">
    <property type="entry name" value="SEN1_N"/>
    <property type="match status" value="1"/>
</dbReference>
<dbReference type="PANTHER" id="PTHR10887:SF537">
    <property type="entry name" value="HELICASE SENATAXIN-RELATED"/>
    <property type="match status" value="1"/>
</dbReference>
<feature type="region of interest" description="Disordered" evidence="1">
    <location>
        <begin position="2284"/>
        <end position="2386"/>
    </location>
</feature>
<dbReference type="InterPro" id="IPR041679">
    <property type="entry name" value="DNA2/NAM7-like_C"/>
</dbReference>
<dbReference type="PANTHER" id="PTHR10887">
    <property type="entry name" value="DNA2/NAM7 HELICASE FAMILY"/>
    <property type="match status" value="1"/>
</dbReference>
<feature type="domain" description="Helicase Sen1 N-terminal" evidence="2">
    <location>
        <begin position="15"/>
        <end position="201"/>
    </location>
</feature>
<feature type="domain" description="DNA2/NAM7 helicase helicase" evidence="3">
    <location>
        <begin position="1668"/>
        <end position="1949"/>
    </location>
</feature>
<feature type="compositionally biased region" description="Pro residues" evidence="1">
    <location>
        <begin position="2331"/>
        <end position="2340"/>
    </location>
</feature>
<feature type="compositionally biased region" description="Polar residues" evidence="1">
    <location>
        <begin position="1156"/>
        <end position="1165"/>
    </location>
</feature>
<feature type="compositionally biased region" description="Basic and acidic residues" evidence="1">
    <location>
        <begin position="681"/>
        <end position="701"/>
    </location>
</feature>
<gene>
    <name evidence="6" type="primary">SETX</name>
</gene>
<feature type="compositionally biased region" description="Polar residues" evidence="1">
    <location>
        <begin position="928"/>
        <end position="940"/>
    </location>
</feature>
<accession>A0A6J1VR49</accession>
<proteinExistence type="predicted"/>
<feature type="compositionally biased region" description="Low complexity" evidence="1">
    <location>
        <begin position="1205"/>
        <end position="1222"/>
    </location>
</feature>
<dbReference type="GO" id="GO:0006369">
    <property type="term" value="P:termination of RNA polymerase II transcription"/>
    <property type="evidence" value="ECO:0007669"/>
    <property type="project" value="TreeGrafter"/>
</dbReference>
<feature type="compositionally biased region" description="Basic and acidic residues" evidence="1">
    <location>
        <begin position="560"/>
        <end position="577"/>
    </location>
</feature>
<feature type="compositionally biased region" description="Basic and acidic residues" evidence="1">
    <location>
        <begin position="1116"/>
        <end position="1129"/>
    </location>
</feature>
<dbReference type="Gene3D" id="3.40.50.300">
    <property type="entry name" value="P-loop containing nucleotide triphosphate hydrolases"/>
    <property type="match status" value="2"/>
</dbReference>
<dbReference type="InterPro" id="IPR047187">
    <property type="entry name" value="SF1_C_Upf1"/>
</dbReference>
<dbReference type="CDD" id="cd18042">
    <property type="entry name" value="DEXXQc_SETX"/>
    <property type="match status" value="1"/>
</dbReference>
<feature type="compositionally biased region" description="Polar residues" evidence="1">
    <location>
        <begin position="586"/>
        <end position="597"/>
    </location>
</feature>
<keyword evidence="5" id="KW-1185">Reference proteome</keyword>
<feature type="compositionally biased region" description="Basic and acidic residues" evidence="1">
    <location>
        <begin position="1054"/>
        <end position="1064"/>
    </location>
</feature>
<feature type="compositionally biased region" description="Low complexity" evidence="1">
    <location>
        <begin position="958"/>
        <end position="980"/>
    </location>
</feature>
<feature type="compositionally biased region" description="Basic and acidic residues" evidence="1">
    <location>
        <begin position="1171"/>
        <end position="1187"/>
    </location>
</feature>
<evidence type="ECO:0000259" key="4">
    <source>
        <dbReference type="Pfam" id="PF13087"/>
    </source>
</evidence>
<dbReference type="Proteomes" id="UP000504612">
    <property type="component" value="Unplaced"/>
</dbReference>
<evidence type="ECO:0000259" key="3">
    <source>
        <dbReference type="Pfam" id="PF13086"/>
    </source>
</evidence>
<evidence type="ECO:0000313" key="5">
    <source>
        <dbReference type="Proteomes" id="UP000504612"/>
    </source>
</evidence>
<dbReference type="CTD" id="23064"/>
<feature type="region of interest" description="Disordered" evidence="1">
    <location>
        <begin position="630"/>
        <end position="717"/>
    </location>
</feature>
<feature type="region of interest" description="Disordered" evidence="1">
    <location>
        <begin position="729"/>
        <end position="832"/>
    </location>
</feature>
<feature type="compositionally biased region" description="Pro residues" evidence="1">
    <location>
        <begin position="2231"/>
        <end position="2242"/>
    </location>
</feature>
<feature type="compositionally biased region" description="Basic and acidic residues" evidence="1">
    <location>
        <begin position="2370"/>
        <end position="2379"/>
    </location>
</feature>
<feature type="compositionally biased region" description="Low complexity" evidence="1">
    <location>
        <begin position="648"/>
        <end position="661"/>
    </location>
</feature>
<dbReference type="InterPro" id="IPR041677">
    <property type="entry name" value="DNA2/NAM7_AAA_11"/>
</dbReference>
<dbReference type="InterPro" id="IPR027417">
    <property type="entry name" value="P-loop_NTPase"/>
</dbReference>
<feature type="region of interest" description="Disordered" evidence="1">
    <location>
        <begin position="555"/>
        <end position="597"/>
    </location>
</feature>
<feature type="compositionally biased region" description="Basic and acidic residues" evidence="1">
    <location>
        <begin position="1142"/>
        <end position="1151"/>
    </location>
</feature>
<dbReference type="GO" id="GO:0016604">
    <property type="term" value="C:nuclear body"/>
    <property type="evidence" value="ECO:0007669"/>
    <property type="project" value="TreeGrafter"/>
</dbReference>
<evidence type="ECO:0000313" key="6">
    <source>
        <dbReference type="RefSeq" id="XP_026543098.1"/>
    </source>
</evidence>
<feature type="region of interest" description="Disordered" evidence="1">
    <location>
        <begin position="452"/>
        <end position="477"/>
    </location>
</feature>
<evidence type="ECO:0000256" key="1">
    <source>
        <dbReference type="SAM" id="MobiDB-lite"/>
    </source>
</evidence>
<dbReference type="Pfam" id="PF13087">
    <property type="entry name" value="AAA_12"/>
    <property type="match status" value="1"/>
</dbReference>
<feature type="compositionally biased region" description="Basic and acidic residues" evidence="1">
    <location>
        <begin position="1002"/>
        <end position="1016"/>
    </location>
</feature>
<dbReference type="KEGG" id="nss:113425253"/>
<reference evidence="6" key="1">
    <citation type="submission" date="2025-08" db="UniProtKB">
        <authorList>
            <consortium name="RefSeq"/>
        </authorList>
    </citation>
    <scope>IDENTIFICATION</scope>
</reference>
<feature type="compositionally biased region" description="Basic and acidic residues" evidence="1">
    <location>
        <begin position="739"/>
        <end position="750"/>
    </location>
</feature>
<dbReference type="CDD" id="cd18808">
    <property type="entry name" value="SF1_C_Upf1"/>
    <property type="match status" value="1"/>
</dbReference>
<dbReference type="GO" id="GO:0001147">
    <property type="term" value="F:transcription termination site sequence-specific DNA binding"/>
    <property type="evidence" value="ECO:0007669"/>
    <property type="project" value="TreeGrafter"/>
</dbReference>
<keyword evidence="6" id="KW-0067">ATP-binding</keyword>
<evidence type="ECO:0000259" key="2">
    <source>
        <dbReference type="Pfam" id="PF12726"/>
    </source>
</evidence>
<keyword evidence="6" id="KW-0378">Hydrolase</keyword>
<protein>
    <submittedName>
        <fullName evidence="6">Probable helicase senataxin isoform X1</fullName>
    </submittedName>
</protein>
<name>A0A6J1VR49_9SAUR</name>
<dbReference type="GeneID" id="113425253"/>
<feature type="compositionally biased region" description="Basic and acidic residues" evidence="1">
    <location>
        <begin position="630"/>
        <end position="647"/>
    </location>
</feature>
<dbReference type="InterPro" id="IPR045055">
    <property type="entry name" value="DNA2/NAM7-like"/>
</dbReference>